<keyword evidence="3" id="KW-1185">Reference proteome</keyword>
<name>A0A1M7NVQ4_9BACI</name>
<dbReference type="STRING" id="1027249.SAMN05216179_1797"/>
<sequence length="32" mass="3753">MKNTLFYTLLTAAATVAYVLVSRKMEDKRDFR</sequence>
<accession>A0A1M7NVQ4</accession>
<gene>
    <name evidence="2" type="ORF">SAMN05216179_1797</name>
</gene>
<feature type="transmembrane region" description="Helical" evidence="1">
    <location>
        <begin position="6"/>
        <end position="22"/>
    </location>
</feature>
<dbReference type="EMBL" id="FRCZ01000003">
    <property type="protein sequence ID" value="SHN08236.1"/>
    <property type="molecule type" value="Genomic_DNA"/>
</dbReference>
<keyword evidence="1" id="KW-0812">Transmembrane</keyword>
<dbReference type="AlphaFoldDB" id="A0A1M7NVQ4"/>
<keyword evidence="1" id="KW-0472">Membrane</keyword>
<protein>
    <submittedName>
        <fullName evidence="2">Uncharacterized protein</fullName>
    </submittedName>
</protein>
<evidence type="ECO:0000256" key="1">
    <source>
        <dbReference type="SAM" id="Phobius"/>
    </source>
</evidence>
<organism evidence="2 3">
    <name type="scientific">Gracilibacillus kekensis</name>
    <dbReference type="NCBI Taxonomy" id="1027249"/>
    <lineage>
        <taxon>Bacteria</taxon>
        <taxon>Bacillati</taxon>
        <taxon>Bacillota</taxon>
        <taxon>Bacilli</taxon>
        <taxon>Bacillales</taxon>
        <taxon>Bacillaceae</taxon>
        <taxon>Gracilibacillus</taxon>
    </lineage>
</organism>
<reference evidence="2 3" key="1">
    <citation type="submission" date="2016-11" db="EMBL/GenBank/DDBJ databases">
        <authorList>
            <person name="Jaros S."/>
            <person name="Januszkiewicz K."/>
            <person name="Wedrychowicz H."/>
        </authorList>
    </citation>
    <scope>NUCLEOTIDE SEQUENCE [LARGE SCALE GENOMIC DNA]</scope>
    <source>
        <strain evidence="2 3">CGMCC 1.10681</strain>
    </source>
</reference>
<dbReference type="Proteomes" id="UP000184184">
    <property type="component" value="Unassembled WGS sequence"/>
</dbReference>
<evidence type="ECO:0000313" key="2">
    <source>
        <dbReference type="EMBL" id="SHN08236.1"/>
    </source>
</evidence>
<proteinExistence type="predicted"/>
<evidence type="ECO:0000313" key="3">
    <source>
        <dbReference type="Proteomes" id="UP000184184"/>
    </source>
</evidence>
<keyword evidence="1" id="KW-1133">Transmembrane helix</keyword>